<protein>
    <submittedName>
        <fullName evidence="2">Uncharacterized protein</fullName>
    </submittedName>
</protein>
<feature type="transmembrane region" description="Helical" evidence="1">
    <location>
        <begin position="88"/>
        <end position="109"/>
    </location>
</feature>
<accession>A0AAF0JHS0</accession>
<organism evidence="2 3">
    <name type="scientific">Malassezia japonica</name>
    <dbReference type="NCBI Taxonomy" id="223818"/>
    <lineage>
        <taxon>Eukaryota</taxon>
        <taxon>Fungi</taxon>
        <taxon>Dikarya</taxon>
        <taxon>Basidiomycota</taxon>
        <taxon>Ustilaginomycotina</taxon>
        <taxon>Malasseziomycetes</taxon>
        <taxon>Malasseziales</taxon>
        <taxon>Malasseziaceae</taxon>
        <taxon>Malassezia</taxon>
    </lineage>
</organism>
<dbReference type="EMBL" id="CP119965">
    <property type="protein sequence ID" value="WFD41056.1"/>
    <property type="molecule type" value="Genomic_DNA"/>
</dbReference>
<feature type="transmembrane region" description="Helical" evidence="1">
    <location>
        <begin position="47"/>
        <end position="66"/>
    </location>
</feature>
<dbReference type="RefSeq" id="XP_060123953.1">
    <property type="nucleotide sequence ID" value="XM_060267970.1"/>
</dbReference>
<reference evidence="2" key="1">
    <citation type="submission" date="2023-03" db="EMBL/GenBank/DDBJ databases">
        <title>Mating type loci evolution in Malassezia.</title>
        <authorList>
            <person name="Coelho M.A."/>
        </authorList>
    </citation>
    <scope>NUCLEOTIDE SEQUENCE</scope>
    <source>
        <strain evidence="2">CBS 9431</strain>
    </source>
</reference>
<evidence type="ECO:0000256" key="1">
    <source>
        <dbReference type="SAM" id="Phobius"/>
    </source>
</evidence>
<keyword evidence="1" id="KW-0812">Transmembrane</keyword>
<name>A0AAF0JHS0_9BASI</name>
<dbReference type="GeneID" id="85227700"/>
<dbReference type="Proteomes" id="UP001217754">
    <property type="component" value="Chromosome 8"/>
</dbReference>
<evidence type="ECO:0000313" key="3">
    <source>
        <dbReference type="Proteomes" id="UP001217754"/>
    </source>
</evidence>
<proteinExistence type="predicted"/>
<evidence type="ECO:0000313" key="2">
    <source>
        <dbReference type="EMBL" id="WFD41056.1"/>
    </source>
</evidence>
<dbReference type="AlphaFoldDB" id="A0AAF0JHS0"/>
<keyword evidence="1" id="KW-1133">Transmembrane helix</keyword>
<keyword evidence="3" id="KW-1185">Reference proteome</keyword>
<sequence>MVRALWIASVGLGRGARLGGVRMYASAREAPSARVVYRGGPYMRRPWFFFASGCFVLAGVNFGWFIRDYLTWPLIPEEGQESELVHPALRYTAAGGTVLLSLLCGWYFFYAPSRMVTRVTIYPRTQMVGLRTATAAPTRYLPASLRARPFFRRAGTLSPDDPRERLVPLAELYRLQGSAVGSEVALGTQLVKERVTLPPHIATWLQKTAPSIPKVDQQDTLMLRVGDARLAFQLSAQPQRASFLGEKPPGGIRRFFHLLLRGATDWEQAPGYEAGAAEKAAQTQRAANGVDTEPWFLDRANFDQLFPLDATRYKKK</sequence>
<keyword evidence="1" id="KW-0472">Membrane</keyword>
<gene>
    <name evidence="2" type="ORF">MJAP1_004049</name>
</gene>